<dbReference type="PIRSF" id="PIRSF015753">
    <property type="entry name" value="GST"/>
    <property type="match status" value="1"/>
</dbReference>
<dbReference type="InterPro" id="IPR036282">
    <property type="entry name" value="Glutathione-S-Trfase_C_sf"/>
</dbReference>
<evidence type="ECO:0000259" key="4">
    <source>
        <dbReference type="PROSITE" id="PS50405"/>
    </source>
</evidence>
<dbReference type="InterPro" id="IPR004045">
    <property type="entry name" value="Glutathione_S-Trfase_N"/>
</dbReference>
<dbReference type="Proteomes" id="UP000572817">
    <property type="component" value="Unassembled WGS sequence"/>
</dbReference>
<protein>
    <submittedName>
        <fullName evidence="5">Glutathione S-transferase</fullName>
    </submittedName>
</protein>
<feature type="site" description="Lowers pKa of active site Cys" evidence="3">
    <location>
        <position position="268"/>
    </location>
</feature>
<organism evidence="5 6">
    <name type="scientific">Botryosphaeria dothidea</name>
    <dbReference type="NCBI Taxonomy" id="55169"/>
    <lineage>
        <taxon>Eukaryota</taxon>
        <taxon>Fungi</taxon>
        <taxon>Dikarya</taxon>
        <taxon>Ascomycota</taxon>
        <taxon>Pezizomycotina</taxon>
        <taxon>Dothideomycetes</taxon>
        <taxon>Dothideomycetes incertae sedis</taxon>
        <taxon>Botryosphaeriales</taxon>
        <taxon>Botryosphaeriaceae</taxon>
        <taxon>Botryosphaeria</taxon>
    </lineage>
</organism>
<evidence type="ECO:0000313" key="5">
    <source>
        <dbReference type="EMBL" id="KAF4310908.1"/>
    </source>
</evidence>
<feature type="binding site" evidence="2">
    <location>
        <begin position="152"/>
        <end position="153"/>
    </location>
    <ligand>
        <name>glutathione</name>
        <dbReference type="ChEBI" id="CHEBI:57925"/>
    </ligand>
</feature>
<dbReference type="Gene3D" id="3.40.30.10">
    <property type="entry name" value="Glutaredoxin"/>
    <property type="match status" value="1"/>
</dbReference>
<dbReference type="InterPro" id="IPR040079">
    <property type="entry name" value="Glutathione_S-Trfase"/>
</dbReference>
<dbReference type="InterPro" id="IPR016639">
    <property type="entry name" value="GST_Omega/GSH"/>
</dbReference>
<proteinExistence type="predicted"/>
<dbReference type="SUPFAM" id="SSF52833">
    <property type="entry name" value="Thioredoxin-like"/>
    <property type="match status" value="1"/>
</dbReference>
<dbReference type="InterPro" id="IPR010987">
    <property type="entry name" value="Glutathione-S-Trfase_C-like"/>
</dbReference>
<keyword evidence="6" id="KW-1185">Reference proteome</keyword>
<dbReference type="SFLD" id="SFLDG01206">
    <property type="entry name" value="Xi.1"/>
    <property type="match status" value="1"/>
</dbReference>
<feature type="binding site" evidence="2">
    <location>
        <begin position="134"/>
        <end position="137"/>
    </location>
    <ligand>
        <name>glutathione</name>
        <dbReference type="ChEBI" id="CHEBI:57925"/>
    </ligand>
</feature>
<dbReference type="SUPFAM" id="SSF47616">
    <property type="entry name" value="GST C-terminal domain-like"/>
    <property type="match status" value="1"/>
</dbReference>
<dbReference type="AlphaFoldDB" id="A0A8H4J4Y8"/>
<dbReference type="InterPro" id="IPR047047">
    <property type="entry name" value="GST_Omega-like_C"/>
</dbReference>
<gene>
    <name evidence="5" type="ORF">GTA08_BOTSDO13466</name>
</gene>
<dbReference type="PROSITE" id="PS50405">
    <property type="entry name" value="GST_CTER"/>
    <property type="match status" value="1"/>
</dbReference>
<dbReference type="PANTHER" id="PTHR32419">
    <property type="entry name" value="GLUTATHIONYL-HYDROQUINONE REDUCTASE"/>
    <property type="match status" value="1"/>
</dbReference>
<accession>A0A8H4J4Y8</accession>
<dbReference type="EMBL" id="WWBZ02000012">
    <property type="protein sequence ID" value="KAF4310908.1"/>
    <property type="molecule type" value="Genomic_DNA"/>
</dbReference>
<dbReference type="SFLD" id="SFLDG01148">
    <property type="entry name" value="Xi_(cytGST)"/>
    <property type="match status" value="1"/>
</dbReference>
<evidence type="ECO:0000313" key="6">
    <source>
        <dbReference type="Proteomes" id="UP000572817"/>
    </source>
</evidence>
<evidence type="ECO:0000256" key="2">
    <source>
        <dbReference type="PIRSR" id="PIRSR015753-2"/>
    </source>
</evidence>
<dbReference type="CDD" id="cd03190">
    <property type="entry name" value="GST_C_Omega_like"/>
    <property type="match status" value="1"/>
</dbReference>
<comment type="caution">
    <text evidence="5">The sequence shown here is derived from an EMBL/GenBank/DDBJ whole genome shotgun (WGS) entry which is preliminary data.</text>
</comment>
<dbReference type="Pfam" id="PF13410">
    <property type="entry name" value="GST_C_2"/>
    <property type="match status" value="1"/>
</dbReference>
<feature type="domain" description="GST C-terminal" evidence="4">
    <location>
        <begin position="184"/>
        <end position="320"/>
    </location>
</feature>
<sequence length="339" mass="38195">MLTGALHISAFGLSQTPPDSTKDGPRQADEDGAFRRQVSKFRSFVPSEQFPAEAGRYVLYINYGCPWAHRTIILRILKGLQDIIQLVEVDDMDPSAGKGWFFSGQRGGPDRDPVTGSKYLRELYLKADPQYEGRVTVPTLWDKKQNTVVNNESSEIIRMFYTSFDHLLPEHQRESAKGPAGLFPEHLRADIEAMNPWVYDTVNNGVYKCGFATAQAAYDASIYPLFASLDRLEAHLADPAHQPYLFGAHITEADIRLFPTIARFDAAYHTLFKCNLKMIRHDYPRIDRWLRTLYWDESERTGGGAFKSSTRFESFKAGYARVAGNGVVPAGPEPPILPL</sequence>
<reference evidence="5" key="1">
    <citation type="submission" date="2020-04" db="EMBL/GenBank/DDBJ databases">
        <title>Genome Assembly and Annotation of Botryosphaeria dothidea sdau 11-99, a Latent Pathogen of Apple Fruit Ring Rot in China.</title>
        <authorList>
            <person name="Yu C."/>
            <person name="Diao Y."/>
            <person name="Lu Q."/>
            <person name="Zhao J."/>
            <person name="Cui S."/>
            <person name="Peng C."/>
            <person name="He B."/>
            <person name="Liu H."/>
        </authorList>
    </citation>
    <scope>NUCLEOTIDE SEQUENCE [LARGE SCALE GENOMIC DNA]</scope>
    <source>
        <strain evidence="5">Sdau11-99</strain>
    </source>
</reference>
<dbReference type="Pfam" id="PF13409">
    <property type="entry name" value="GST_N_2"/>
    <property type="match status" value="1"/>
</dbReference>
<dbReference type="Gene3D" id="1.20.1050.10">
    <property type="match status" value="1"/>
</dbReference>
<name>A0A8H4J4Y8_9PEZI</name>
<dbReference type="GO" id="GO:0004364">
    <property type="term" value="F:glutathione transferase activity"/>
    <property type="evidence" value="ECO:0007669"/>
    <property type="project" value="InterPro"/>
</dbReference>
<dbReference type="PANTHER" id="PTHR32419:SF25">
    <property type="entry name" value="GLUTATHIONE S-TRANSFERASE (EUROFUNG)"/>
    <property type="match status" value="1"/>
</dbReference>
<evidence type="ECO:0000256" key="1">
    <source>
        <dbReference type="PIRSR" id="PIRSR015753-1"/>
    </source>
</evidence>
<feature type="site" description="Lowers pKa of active site Cys" evidence="3">
    <location>
        <position position="319"/>
    </location>
</feature>
<dbReference type="SFLD" id="SFLDS00019">
    <property type="entry name" value="Glutathione_Transferase_(cytos"/>
    <property type="match status" value="1"/>
</dbReference>
<dbReference type="OrthoDB" id="2309723at2759"/>
<dbReference type="InterPro" id="IPR036249">
    <property type="entry name" value="Thioredoxin-like_sf"/>
</dbReference>
<evidence type="ECO:0000256" key="3">
    <source>
        <dbReference type="PIRSR" id="PIRSR015753-3"/>
    </source>
</evidence>
<feature type="binding site" evidence="2">
    <location>
        <position position="100"/>
    </location>
    <ligand>
        <name>glutathione</name>
        <dbReference type="ChEBI" id="CHEBI:57925"/>
    </ligand>
</feature>
<feature type="active site" description="Proton donor/acceptor" evidence="1">
    <location>
        <position position="207"/>
    </location>
</feature>
<dbReference type="GO" id="GO:0005737">
    <property type="term" value="C:cytoplasm"/>
    <property type="evidence" value="ECO:0007669"/>
    <property type="project" value="TreeGrafter"/>
</dbReference>
<feature type="active site" description="Nucleophile" evidence="1">
    <location>
        <position position="65"/>
    </location>
</feature>